<reference evidence="1 2" key="1">
    <citation type="journal article" date="2019" name="G3 (Bethesda)">
        <title>Sequencing of a Wild Apple (Malus baccata) Genome Unravels the Differences Between Cultivated and Wild Apple Species Regarding Disease Resistance and Cold Tolerance.</title>
        <authorList>
            <person name="Chen X."/>
        </authorList>
    </citation>
    <scope>NUCLEOTIDE SEQUENCE [LARGE SCALE GENOMIC DNA]</scope>
    <source>
        <strain evidence="2">cv. Shandingzi</strain>
        <tissue evidence="1">Leaves</tissue>
    </source>
</reference>
<organism evidence="1 2">
    <name type="scientific">Malus baccata</name>
    <name type="common">Siberian crab apple</name>
    <name type="synonym">Pyrus baccata</name>
    <dbReference type="NCBI Taxonomy" id="106549"/>
    <lineage>
        <taxon>Eukaryota</taxon>
        <taxon>Viridiplantae</taxon>
        <taxon>Streptophyta</taxon>
        <taxon>Embryophyta</taxon>
        <taxon>Tracheophyta</taxon>
        <taxon>Spermatophyta</taxon>
        <taxon>Magnoliopsida</taxon>
        <taxon>eudicotyledons</taxon>
        <taxon>Gunneridae</taxon>
        <taxon>Pentapetalae</taxon>
        <taxon>rosids</taxon>
        <taxon>fabids</taxon>
        <taxon>Rosales</taxon>
        <taxon>Rosaceae</taxon>
        <taxon>Amygdaloideae</taxon>
        <taxon>Maleae</taxon>
        <taxon>Malus</taxon>
    </lineage>
</organism>
<protein>
    <submittedName>
        <fullName evidence="1">Uncharacterized protein</fullName>
    </submittedName>
</protein>
<proteinExistence type="predicted"/>
<name>A0A540LT36_MALBA</name>
<comment type="caution">
    <text evidence="1">The sequence shown here is derived from an EMBL/GenBank/DDBJ whole genome shotgun (WGS) entry which is preliminary data.</text>
</comment>
<keyword evidence="2" id="KW-1185">Reference proteome</keyword>
<dbReference type="AlphaFoldDB" id="A0A540LT36"/>
<dbReference type="Proteomes" id="UP000315295">
    <property type="component" value="Unassembled WGS sequence"/>
</dbReference>
<sequence length="65" mass="7046">MEVAHHAYGGRQQPQPYGLVLGSGGVGTYELTHGQAQRLARWLAGRQLPRMGSKTEREPSQVCAA</sequence>
<evidence type="ECO:0000313" key="1">
    <source>
        <dbReference type="EMBL" id="TQD89566.1"/>
    </source>
</evidence>
<evidence type="ECO:0000313" key="2">
    <source>
        <dbReference type="Proteomes" id="UP000315295"/>
    </source>
</evidence>
<dbReference type="EMBL" id="VIEB01000474">
    <property type="protein sequence ID" value="TQD89566.1"/>
    <property type="molecule type" value="Genomic_DNA"/>
</dbReference>
<accession>A0A540LT36</accession>
<gene>
    <name evidence="1" type="ORF">C1H46_024863</name>
</gene>